<reference evidence="4" key="1">
    <citation type="submission" date="2007-04" db="EMBL/GenBank/DDBJ databases">
        <authorList>
            <consortium name="The Broad Institute Genome Sequencing Platform"/>
            <person name="Birren B."/>
            <person name="Lander E."/>
            <person name="Galagan J."/>
            <person name="Nusbaum C."/>
            <person name="Devon K."/>
            <person name="Ma L.-J."/>
            <person name="Jaffe D."/>
            <person name="Butler J."/>
            <person name="Alvarez P."/>
            <person name="Gnerre S."/>
            <person name="Grabherr M."/>
            <person name="Kleber M."/>
            <person name="Mauceli E."/>
            <person name="Brockman W."/>
            <person name="MacCallum I.A."/>
            <person name="Young S."/>
            <person name="LaButti K."/>
            <person name="DeCaprio D."/>
            <person name="Crawford M."/>
            <person name="Koehrsen M."/>
            <person name="Engels R."/>
            <person name="Montgomery P."/>
            <person name="Pearson M."/>
            <person name="Howarth C."/>
            <person name="Larson L."/>
            <person name="White J."/>
            <person name="O'Leary S."/>
            <person name="Kodira C."/>
            <person name="Zeng Q."/>
            <person name="Yandava C."/>
            <person name="Alvarado L."/>
            <person name="Kistler C."/>
            <person name="Shim W.-B."/>
            <person name="Kang S."/>
            <person name="Woloshuk C."/>
        </authorList>
    </citation>
    <scope>NUCLEOTIDE SEQUENCE</scope>
    <source>
        <strain evidence="4">4287</strain>
    </source>
</reference>
<dbReference type="KEGG" id="fox:FOXG_21672"/>
<dbReference type="InterPro" id="IPR036291">
    <property type="entry name" value="NAD(P)-bd_dom_sf"/>
</dbReference>
<dbReference type="SUPFAM" id="SSF51735">
    <property type="entry name" value="NAD(P)-binding Rossmann-fold domains"/>
    <property type="match status" value="1"/>
</dbReference>
<proteinExistence type="inferred from homology"/>
<dbReference type="InterPro" id="IPR052178">
    <property type="entry name" value="Sec_Metab_Biosynth_SDR"/>
</dbReference>
<dbReference type="GeneID" id="28962378"/>
<dbReference type="Pfam" id="PF00106">
    <property type="entry name" value="adh_short"/>
    <property type="match status" value="1"/>
</dbReference>
<sequence length="306" mass="32262">MENLEISKLFSVKGLVAVITGGGSGIGRMMAHALAANGASKVFIIGRREERLQETAASAPSGSIIPVVGDVTSSESLQAAYSFVASQTDHVDLLVANSGTTGRPYKSSEPRPDGSLPSFSELRDFLWSMSMEDFTNVAHVNVTGAFYTILAFLPMLEAANRKRSASDQSTISPPRPQIIITSSVAGFSRFVPTTENIAYHLSKAAVNHMVKLLATNLVQDNIRVNGIAPGLYYTDMTSSFYKSQGVEGKGLVDGSFSRDIIPITRGGGEGDMAGVILYMAGAAGGYLNGSIIVGDGGSLCLFPSTY</sequence>
<dbReference type="PANTHER" id="PTHR43618:SF18">
    <property type="entry name" value="SHORT CHAIN DEHYDROGENASE_REDUCTASE FAMILY (AFU_ORTHOLOGUE AFUA_5G12480)"/>
    <property type="match status" value="1"/>
</dbReference>
<keyword evidence="2" id="KW-0521">NADP</keyword>
<comment type="similarity">
    <text evidence="1">Belongs to the short-chain dehydrogenases/reductases (SDR) family.</text>
</comment>
<dbReference type="CDD" id="cd05233">
    <property type="entry name" value="SDR_c"/>
    <property type="match status" value="1"/>
</dbReference>
<dbReference type="AlphaFoldDB" id="A0A0J9W0W8"/>
<accession>A0A0J9W0W8</accession>
<dbReference type="RefSeq" id="XP_018254505.1">
    <property type="nucleotide sequence ID" value="XM_018402019.1"/>
</dbReference>
<dbReference type="GO" id="GO:0016491">
    <property type="term" value="F:oxidoreductase activity"/>
    <property type="evidence" value="ECO:0007669"/>
    <property type="project" value="UniProtKB-KW"/>
</dbReference>
<dbReference type="VEuPathDB" id="FungiDB:FOXG_21672"/>
<dbReference type="Gene3D" id="3.40.50.720">
    <property type="entry name" value="NAD(P)-binding Rossmann-like Domain"/>
    <property type="match status" value="1"/>
</dbReference>
<evidence type="ECO:0000256" key="1">
    <source>
        <dbReference type="ARBA" id="ARBA00006484"/>
    </source>
</evidence>
<evidence type="ECO:0000256" key="3">
    <source>
        <dbReference type="ARBA" id="ARBA00023002"/>
    </source>
</evidence>
<dbReference type="InterPro" id="IPR002347">
    <property type="entry name" value="SDR_fam"/>
</dbReference>
<protein>
    <submittedName>
        <fullName evidence="4">3-oxoacyl-[acyl-carrier protein] reductase</fullName>
    </submittedName>
</protein>
<dbReference type="Proteomes" id="UP000009097">
    <property type="component" value="Unassembled WGS sequence"/>
</dbReference>
<gene>
    <name evidence="4" type="ORF">FOXG_21672</name>
</gene>
<dbReference type="OrthoDB" id="2962696at2759"/>
<reference evidence="4" key="2">
    <citation type="journal article" date="2010" name="Nature">
        <title>Comparative genomics reveals mobile pathogenicity chromosomes in Fusarium.</title>
        <authorList>
            <person name="Ma L.J."/>
            <person name="van der Does H.C."/>
            <person name="Borkovich K.A."/>
            <person name="Coleman J.J."/>
            <person name="Daboussi M.J."/>
            <person name="Di Pietro A."/>
            <person name="Dufresne M."/>
            <person name="Freitag M."/>
            <person name="Grabherr M."/>
            <person name="Henrissat B."/>
            <person name="Houterman P.M."/>
            <person name="Kang S."/>
            <person name="Shim W.B."/>
            <person name="Woloshuk C."/>
            <person name="Xie X."/>
            <person name="Xu J.R."/>
            <person name="Antoniw J."/>
            <person name="Baker S.E."/>
            <person name="Bluhm B.H."/>
            <person name="Breakspear A."/>
            <person name="Brown D.W."/>
            <person name="Butchko R.A."/>
            <person name="Chapman S."/>
            <person name="Coulson R."/>
            <person name="Coutinho P.M."/>
            <person name="Danchin E.G."/>
            <person name="Diener A."/>
            <person name="Gale L.R."/>
            <person name="Gardiner D.M."/>
            <person name="Goff S."/>
            <person name="Hammond-Kosack K.E."/>
            <person name="Hilburn K."/>
            <person name="Hua-Van A."/>
            <person name="Jonkers W."/>
            <person name="Kazan K."/>
            <person name="Kodira C.D."/>
            <person name="Koehrsen M."/>
            <person name="Kumar L."/>
            <person name="Lee Y.H."/>
            <person name="Li L."/>
            <person name="Manners J.M."/>
            <person name="Miranda-Saavedra D."/>
            <person name="Mukherjee M."/>
            <person name="Park G."/>
            <person name="Park J."/>
            <person name="Park S.Y."/>
            <person name="Proctor R.H."/>
            <person name="Regev A."/>
            <person name="Ruiz-Roldan M.C."/>
            <person name="Sain D."/>
            <person name="Sakthikumar S."/>
            <person name="Sykes S."/>
            <person name="Schwartz D.C."/>
            <person name="Turgeon B.G."/>
            <person name="Wapinski I."/>
            <person name="Yoder O."/>
            <person name="Young S."/>
            <person name="Zeng Q."/>
            <person name="Zhou S."/>
            <person name="Galagan J."/>
            <person name="Cuomo C.A."/>
            <person name="Kistler H.C."/>
            <person name="Rep M."/>
        </authorList>
    </citation>
    <scope>NUCLEOTIDE SEQUENCE [LARGE SCALE GENOMIC DNA]</scope>
    <source>
        <strain evidence="4">4287</strain>
    </source>
</reference>
<dbReference type="EMBL" id="DS231719">
    <property type="protein sequence ID" value="KNB16460.1"/>
    <property type="molecule type" value="Genomic_DNA"/>
</dbReference>
<evidence type="ECO:0000313" key="5">
    <source>
        <dbReference type="Proteomes" id="UP000009097"/>
    </source>
</evidence>
<evidence type="ECO:0000313" key="4">
    <source>
        <dbReference type="EMBL" id="KNB16460.1"/>
    </source>
</evidence>
<dbReference type="PRINTS" id="PR00081">
    <property type="entry name" value="GDHRDH"/>
</dbReference>
<evidence type="ECO:0000256" key="2">
    <source>
        <dbReference type="ARBA" id="ARBA00022857"/>
    </source>
</evidence>
<dbReference type="PANTHER" id="PTHR43618">
    <property type="entry name" value="7-ALPHA-HYDROXYSTEROID DEHYDROGENASE"/>
    <property type="match status" value="1"/>
</dbReference>
<name>A0A0J9W0W8_FUSO4</name>
<keyword evidence="3" id="KW-0560">Oxidoreductase</keyword>
<organism evidence="4 5">
    <name type="scientific">Fusarium oxysporum f. sp. lycopersici (strain 4287 / CBS 123668 / FGSC 9935 / NRRL 34936)</name>
    <name type="common">Fusarium vascular wilt of tomato</name>
    <dbReference type="NCBI Taxonomy" id="426428"/>
    <lineage>
        <taxon>Eukaryota</taxon>
        <taxon>Fungi</taxon>
        <taxon>Dikarya</taxon>
        <taxon>Ascomycota</taxon>
        <taxon>Pezizomycotina</taxon>
        <taxon>Sordariomycetes</taxon>
        <taxon>Hypocreomycetidae</taxon>
        <taxon>Hypocreales</taxon>
        <taxon>Nectriaceae</taxon>
        <taxon>Fusarium</taxon>
        <taxon>Fusarium oxysporum species complex</taxon>
    </lineage>
</organism>